<reference evidence="3" key="1">
    <citation type="submission" date="2007-06" db="EMBL/GenBank/DDBJ databases">
        <authorList>
            <person name="Brinkac L.M."/>
            <person name="Daugherty S."/>
            <person name="Dodson R.J."/>
            <person name="Madupu R."/>
            <person name="Brown J.L."/>
            <person name="Bruce D."/>
            <person name="Detter C."/>
            <person name="Munk C."/>
            <person name="Smith L.A."/>
            <person name="Smith T.J."/>
            <person name="White O."/>
            <person name="Brettin T.S."/>
        </authorList>
    </citation>
    <scope>NUCLEOTIDE SEQUENCE [LARGE SCALE GENOMIC DNA]</scope>
    <source>
        <strain evidence="3">Langeland / NCTC 10281 / Type F</strain>
    </source>
</reference>
<evidence type="ECO:0000259" key="1">
    <source>
        <dbReference type="SMART" id="SM00994"/>
    </source>
</evidence>
<dbReference type="InterPro" id="IPR010603">
    <property type="entry name" value="Znf_CppX_C4"/>
</dbReference>
<dbReference type="InterPro" id="IPR039519">
    <property type="entry name" value="YokE-like_PH"/>
</dbReference>
<dbReference type="SMART" id="SM00994">
    <property type="entry name" value="zf-C4_ClpX"/>
    <property type="match status" value="1"/>
</dbReference>
<dbReference type="InterPro" id="IPR018649">
    <property type="entry name" value="SHOCT"/>
</dbReference>
<sequence length="263" mass="29655">MGFFDLKATCSVCLREVGLKRYKIKKSNAWICPECLKRAGGVLAVDISKCTTEDIKGIIAQKEFKGQKKIDTFTNDSLGTAKEMYDYCIHNGFGSGWNEKWGVKHFKIIEDNLMGDEKVYMTFIGMHKSVYSNEDGGYFAYAITNRRIMLSQKSAVAGETFKSVSLENINDITFESGVLFSTITIDTIREILKIELYKGSGKLVNSKIHEVIDAINNNSKHRSLQSNNVVSVADELKKFKELLDMGVLTQEEFNAKKKQLLNI</sequence>
<accession>A7GAX1</accession>
<protein>
    <recommendedName>
        <fullName evidence="1">ATP-dependent Clp protease ATP-binding subunit ClpX zinc ribbon domain-containing protein</fullName>
    </recommendedName>
</protein>
<dbReference type="KEGG" id="cbf:CLI_0646"/>
<organism evidence="2 3">
    <name type="scientific">Clostridium botulinum (strain Langeland / NCTC 10281 / Type F)</name>
    <dbReference type="NCBI Taxonomy" id="441772"/>
    <lineage>
        <taxon>Bacteria</taxon>
        <taxon>Bacillati</taxon>
        <taxon>Bacillota</taxon>
        <taxon>Clostridia</taxon>
        <taxon>Eubacteriales</taxon>
        <taxon>Clostridiaceae</taxon>
        <taxon>Clostridium</taxon>
    </lineage>
</organism>
<dbReference type="EMBL" id="CP000728">
    <property type="protein sequence ID" value="ABS42517.1"/>
    <property type="molecule type" value="Genomic_DNA"/>
</dbReference>
<dbReference type="Proteomes" id="UP000002410">
    <property type="component" value="Chromosome"/>
</dbReference>
<name>A7GAX1_CLOBL</name>
<dbReference type="AlphaFoldDB" id="A7GAX1"/>
<dbReference type="HOGENOM" id="CLU_093409_0_0_9"/>
<feature type="domain" description="ATP-dependent Clp protease ATP-binding subunit ClpX zinc ribbon" evidence="1">
    <location>
        <begin position="7"/>
        <end position="46"/>
    </location>
</feature>
<proteinExistence type="predicted"/>
<evidence type="ECO:0000313" key="3">
    <source>
        <dbReference type="Proteomes" id="UP000002410"/>
    </source>
</evidence>
<gene>
    <name evidence="2" type="ordered locus">CLI_0646</name>
</gene>
<dbReference type="RefSeq" id="WP_011987537.1">
    <property type="nucleotide sequence ID" value="NC_009699.1"/>
</dbReference>
<evidence type="ECO:0000313" key="2">
    <source>
        <dbReference type="EMBL" id="ABS42517.1"/>
    </source>
</evidence>
<dbReference type="Pfam" id="PF14470">
    <property type="entry name" value="bPH_3"/>
    <property type="match status" value="1"/>
</dbReference>
<dbReference type="GO" id="GO:0008270">
    <property type="term" value="F:zinc ion binding"/>
    <property type="evidence" value="ECO:0007669"/>
    <property type="project" value="InterPro"/>
</dbReference>
<dbReference type="Pfam" id="PF09851">
    <property type="entry name" value="SHOCT"/>
    <property type="match status" value="1"/>
</dbReference>
<dbReference type="GO" id="GO:0046983">
    <property type="term" value="F:protein dimerization activity"/>
    <property type="evidence" value="ECO:0007669"/>
    <property type="project" value="InterPro"/>
</dbReference>